<dbReference type="InterPro" id="IPR045175">
    <property type="entry name" value="M28_fam"/>
</dbReference>
<dbReference type="SUPFAM" id="SSF53187">
    <property type="entry name" value="Zn-dependent exopeptidases"/>
    <property type="match status" value="1"/>
</dbReference>
<dbReference type="Pfam" id="PF04389">
    <property type="entry name" value="Peptidase_M28"/>
    <property type="match status" value="1"/>
</dbReference>
<dbReference type="GO" id="GO:0004177">
    <property type="term" value="F:aminopeptidase activity"/>
    <property type="evidence" value="ECO:0007669"/>
    <property type="project" value="UniProtKB-KW"/>
</dbReference>
<sequence>MPNNFARVPGLLGVGLLACLAGCRPEPPTLPPADDGIELTAAPPIRPTVDASGMFASIEWLASDERQGRYTLDGPQIEAAASWISQRYEQLGLEPVDGATSMRLGYRLRTKVEAGKYQALIVQRKGKPVEIGAEQFSPRGEGVSGTAEGEVVFVGYGLSWTREAQVGSGAGSEAESGHAIDSYDDLSGQDLTGKIALVLAHAPNTLDLMALFGAMQKLSETFEADAAPLREANATAKLEKLHKKVREDLVDLVEPFVDPKLLGDSYWKVEDPKARLDLTALASVFMAQNGDRPKFDLREASLTEKAKHLAAAGAVGVIFVQGPRSFVGKQARDADLLPGVSDEGLQSSRGVLPDPAPIPVVQLRWKQADKLFSIGGEPLSKVQAAIDGDYQPRSQALGVTAQLKTELIDDGLEVPNVLAQLRGETEEIVMIGAHFDHIGTDELGSCRAIVRKDDRDAICNGADDNASGTAMLLELARAYKQAGVTPKRTIVFAHFSGEELGLLGSHAMIESSPFDQGQVVAMVNLDMVGRLGPRGLAIGGLGSSDDWMPLLDELGNYGMEILYEGSTTTRSDHAWWFRRQIPVLFFFTGMHGDYHRAGDEIDEINVEGLGTIGQLVSDVIWELAGGRAINWTAPKQGDGIGRGLPGSDPTSVIRRVDVHGNVVEVEPEVD</sequence>
<evidence type="ECO:0000313" key="2">
    <source>
        <dbReference type="EMBL" id="KIG11861.1"/>
    </source>
</evidence>
<proteinExistence type="predicted"/>
<protein>
    <submittedName>
        <fullName evidence="2">Aminopeptidase</fullName>
    </submittedName>
</protein>
<dbReference type="EMBL" id="JMCC02000172">
    <property type="protein sequence ID" value="KIG11861.1"/>
    <property type="molecule type" value="Genomic_DNA"/>
</dbReference>
<dbReference type="PANTHER" id="PTHR12147">
    <property type="entry name" value="METALLOPEPTIDASE M28 FAMILY MEMBER"/>
    <property type="match status" value="1"/>
</dbReference>
<name>A0A0C2CKW1_9BACT</name>
<dbReference type="GO" id="GO:0008235">
    <property type="term" value="F:metalloexopeptidase activity"/>
    <property type="evidence" value="ECO:0007669"/>
    <property type="project" value="InterPro"/>
</dbReference>
<dbReference type="InterPro" id="IPR007484">
    <property type="entry name" value="Peptidase_M28"/>
</dbReference>
<accession>A0A0C2CKW1</accession>
<dbReference type="PROSITE" id="PS51257">
    <property type="entry name" value="PROKAR_LIPOPROTEIN"/>
    <property type="match status" value="1"/>
</dbReference>
<dbReference type="GO" id="GO:0006508">
    <property type="term" value="P:proteolysis"/>
    <property type="evidence" value="ECO:0007669"/>
    <property type="project" value="InterPro"/>
</dbReference>
<evidence type="ECO:0000313" key="3">
    <source>
        <dbReference type="Proteomes" id="UP000031599"/>
    </source>
</evidence>
<gene>
    <name evidence="2" type="ORF">DB30_02381</name>
</gene>
<reference evidence="2 3" key="1">
    <citation type="submission" date="2014-12" db="EMBL/GenBank/DDBJ databases">
        <title>Genome assembly of Enhygromyxa salina DSM 15201.</title>
        <authorList>
            <person name="Sharma G."/>
            <person name="Subramanian S."/>
        </authorList>
    </citation>
    <scope>NUCLEOTIDE SEQUENCE [LARGE SCALE GENOMIC DNA]</scope>
    <source>
        <strain evidence="2 3">DSM 15201</strain>
    </source>
</reference>
<feature type="domain" description="Peptidase M28" evidence="1">
    <location>
        <begin position="416"/>
        <end position="619"/>
    </location>
</feature>
<keyword evidence="2" id="KW-0645">Protease</keyword>
<dbReference type="Proteomes" id="UP000031599">
    <property type="component" value="Unassembled WGS sequence"/>
</dbReference>
<dbReference type="RefSeq" id="WP_052558935.1">
    <property type="nucleotide sequence ID" value="NZ_JMCC02000172.1"/>
</dbReference>
<dbReference type="Gene3D" id="3.40.630.10">
    <property type="entry name" value="Zn peptidases"/>
    <property type="match status" value="1"/>
</dbReference>
<dbReference type="AlphaFoldDB" id="A0A0C2CKW1"/>
<keyword evidence="2" id="KW-0378">Hydrolase</keyword>
<comment type="caution">
    <text evidence="2">The sequence shown here is derived from an EMBL/GenBank/DDBJ whole genome shotgun (WGS) entry which is preliminary data.</text>
</comment>
<dbReference type="PANTHER" id="PTHR12147:SF26">
    <property type="entry name" value="PEPTIDASE M28 DOMAIN-CONTAINING PROTEIN"/>
    <property type="match status" value="1"/>
</dbReference>
<keyword evidence="2" id="KW-0031">Aminopeptidase</keyword>
<organism evidence="2 3">
    <name type="scientific">Enhygromyxa salina</name>
    <dbReference type="NCBI Taxonomy" id="215803"/>
    <lineage>
        <taxon>Bacteria</taxon>
        <taxon>Pseudomonadati</taxon>
        <taxon>Myxococcota</taxon>
        <taxon>Polyangia</taxon>
        <taxon>Nannocystales</taxon>
        <taxon>Nannocystaceae</taxon>
        <taxon>Enhygromyxa</taxon>
    </lineage>
</organism>
<evidence type="ECO:0000259" key="1">
    <source>
        <dbReference type="Pfam" id="PF04389"/>
    </source>
</evidence>